<feature type="transmembrane region" description="Helical" evidence="7">
    <location>
        <begin position="228"/>
        <end position="251"/>
    </location>
</feature>
<evidence type="ECO:0000256" key="5">
    <source>
        <dbReference type="ARBA" id="ARBA00022989"/>
    </source>
</evidence>
<feature type="transmembrane region" description="Helical" evidence="7">
    <location>
        <begin position="160"/>
        <end position="180"/>
    </location>
</feature>
<evidence type="ECO:0000256" key="4">
    <source>
        <dbReference type="ARBA" id="ARBA00022692"/>
    </source>
</evidence>
<evidence type="ECO:0000256" key="2">
    <source>
        <dbReference type="ARBA" id="ARBA00022448"/>
    </source>
</evidence>
<evidence type="ECO:0000256" key="1">
    <source>
        <dbReference type="ARBA" id="ARBA00004651"/>
    </source>
</evidence>
<feature type="transmembrane region" description="Helical" evidence="7">
    <location>
        <begin position="119"/>
        <end position="140"/>
    </location>
</feature>
<accession>A0A1T2XFR3</accession>
<name>A0A1T2XFR3_9BACL</name>
<feature type="transmembrane region" description="Helical" evidence="7">
    <location>
        <begin position="263"/>
        <end position="282"/>
    </location>
</feature>
<protein>
    <recommendedName>
        <fullName evidence="8">ABC transmembrane type-1 domain-containing protein</fullName>
    </recommendedName>
</protein>
<keyword evidence="3" id="KW-1003">Cell membrane</keyword>
<dbReference type="Gene3D" id="1.10.3720.10">
    <property type="entry name" value="MetI-like"/>
    <property type="match status" value="1"/>
</dbReference>
<feature type="transmembrane region" description="Helical" evidence="7">
    <location>
        <begin position="85"/>
        <end position="107"/>
    </location>
</feature>
<proteinExistence type="inferred from homology"/>
<dbReference type="SUPFAM" id="SSF161098">
    <property type="entry name" value="MetI-like"/>
    <property type="match status" value="1"/>
</dbReference>
<dbReference type="OrthoDB" id="2958608at2"/>
<keyword evidence="4 7" id="KW-0812">Transmembrane</keyword>
<dbReference type="Proteomes" id="UP000190188">
    <property type="component" value="Unassembled WGS sequence"/>
</dbReference>
<reference evidence="9 10" key="1">
    <citation type="submission" date="2017-01" db="EMBL/GenBank/DDBJ databases">
        <title>Genome analysis of Paenibacillus selenitrireducens ES3-24.</title>
        <authorList>
            <person name="Xu D."/>
            <person name="Yao R."/>
            <person name="Zheng S."/>
        </authorList>
    </citation>
    <scope>NUCLEOTIDE SEQUENCE [LARGE SCALE GENOMIC DNA]</scope>
    <source>
        <strain evidence="9 10">ES3-24</strain>
    </source>
</reference>
<gene>
    <name evidence="9" type="ORF">BVG16_12820</name>
</gene>
<organism evidence="9 10">
    <name type="scientific">Paenibacillus selenitireducens</name>
    <dbReference type="NCBI Taxonomy" id="1324314"/>
    <lineage>
        <taxon>Bacteria</taxon>
        <taxon>Bacillati</taxon>
        <taxon>Bacillota</taxon>
        <taxon>Bacilli</taxon>
        <taxon>Bacillales</taxon>
        <taxon>Paenibacillaceae</taxon>
        <taxon>Paenibacillus</taxon>
    </lineage>
</organism>
<dbReference type="InterPro" id="IPR000515">
    <property type="entry name" value="MetI-like"/>
</dbReference>
<keyword evidence="6 7" id="KW-0472">Membrane</keyword>
<comment type="caution">
    <text evidence="9">The sequence shown here is derived from an EMBL/GenBank/DDBJ whole genome shotgun (WGS) entry which is preliminary data.</text>
</comment>
<dbReference type="STRING" id="1324314.BVG16_12820"/>
<keyword evidence="2 7" id="KW-0813">Transport</keyword>
<dbReference type="GO" id="GO:0055085">
    <property type="term" value="P:transmembrane transport"/>
    <property type="evidence" value="ECO:0007669"/>
    <property type="project" value="InterPro"/>
</dbReference>
<keyword evidence="10" id="KW-1185">Reference proteome</keyword>
<evidence type="ECO:0000313" key="10">
    <source>
        <dbReference type="Proteomes" id="UP000190188"/>
    </source>
</evidence>
<dbReference type="CDD" id="cd06261">
    <property type="entry name" value="TM_PBP2"/>
    <property type="match status" value="1"/>
</dbReference>
<dbReference type="RefSeq" id="WP_158081682.1">
    <property type="nucleotide sequence ID" value="NZ_MSZX01000004.1"/>
</dbReference>
<dbReference type="AlphaFoldDB" id="A0A1T2XFR3"/>
<evidence type="ECO:0000256" key="7">
    <source>
        <dbReference type="RuleBase" id="RU363032"/>
    </source>
</evidence>
<dbReference type="EMBL" id="MSZX01000004">
    <property type="protein sequence ID" value="OPA78724.1"/>
    <property type="molecule type" value="Genomic_DNA"/>
</dbReference>
<evidence type="ECO:0000313" key="9">
    <source>
        <dbReference type="EMBL" id="OPA78724.1"/>
    </source>
</evidence>
<keyword evidence="5 7" id="KW-1133">Transmembrane helix</keyword>
<comment type="similarity">
    <text evidence="7">Belongs to the binding-protein-dependent transport system permease family.</text>
</comment>
<sequence>MSKLFQVSLFVPGVLLIVLLFAMLPALIQADPMNGGLHLMWGQAFSKIREYIEGIWTGQSFHYYAGQNELLFWEQIGNSLKVTSFYMVIGAVIGTIIGVLLGIYFAVSRAGWLMRLMELFGALPDFVIVILLQFIVVLVAMKTGVVLAKVGSFNHNEPAILLPLLSTIIIPASFMIRNVALHMKHTLTEDYINFAKSRGLTKGYIIFHHALPNVLPFIKADLHKFMGILFGNLFIFEYLYNLLGVTLLVFVNAFGMHGYQYNLVVNGILTFLLLYAAVYLLLRLMIIGWEKVLTR</sequence>
<dbReference type="InterPro" id="IPR035906">
    <property type="entry name" value="MetI-like_sf"/>
</dbReference>
<comment type="subcellular location">
    <subcellularLocation>
        <location evidence="1 7">Cell membrane</location>
        <topology evidence="1 7">Multi-pass membrane protein</topology>
    </subcellularLocation>
</comment>
<evidence type="ECO:0000259" key="8">
    <source>
        <dbReference type="PROSITE" id="PS50928"/>
    </source>
</evidence>
<dbReference type="PANTHER" id="PTHR30465:SF0">
    <property type="entry name" value="OLIGOPEPTIDE TRANSPORT SYSTEM PERMEASE PROTEIN APPB"/>
    <property type="match status" value="1"/>
</dbReference>
<dbReference type="PROSITE" id="PS50928">
    <property type="entry name" value="ABC_TM1"/>
    <property type="match status" value="1"/>
</dbReference>
<dbReference type="PANTHER" id="PTHR30465">
    <property type="entry name" value="INNER MEMBRANE ABC TRANSPORTER"/>
    <property type="match status" value="1"/>
</dbReference>
<feature type="domain" description="ABC transmembrane type-1" evidence="8">
    <location>
        <begin position="76"/>
        <end position="282"/>
    </location>
</feature>
<evidence type="ECO:0000256" key="3">
    <source>
        <dbReference type="ARBA" id="ARBA00022475"/>
    </source>
</evidence>
<dbReference type="GO" id="GO:0005886">
    <property type="term" value="C:plasma membrane"/>
    <property type="evidence" value="ECO:0007669"/>
    <property type="project" value="UniProtKB-SubCell"/>
</dbReference>
<dbReference type="Pfam" id="PF00528">
    <property type="entry name" value="BPD_transp_1"/>
    <property type="match status" value="1"/>
</dbReference>
<evidence type="ECO:0000256" key="6">
    <source>
        <dbReference type="ARBA" id="ARBA00023136"/>
    </source>
</evidence>